<feature type="compositionally biased region" description="Basic and acidic residues" evidence="1">
    <location>
        <begin position="23"/>
        <end position="34"/>
    </location>
</feature>
<feature type="region of interest" description="Disordered" evidence="1">
    <location>
        <begin position="50"/>
        <end position="97"/>
    </location>
</feature>
<feature type="non-terminal residue" evidence="2">
    <location>
        <position position="1"/>
    </location>
</feature>
<feature type="non-terminal residue" evidence="2">
    <location>
        <position position="97"/>
    </location>
</feature>
<accession>A0A6J4NL65</accession>
<evidence type="ECO:0000313" key="2">
    <source>
        <dbReference type="EMBL" id="CAA9391249.1"/>
    </source>
</evidence>
<feature type="compositionally biased region" description="Basic and acidic residues" evidence="1">
    <location>
        <begin position="67"/>
        <end position="76"/>
    </location>
</feature>
<feature type="region of interest" description="Disordered" evidence="1">
    <location>
        <begin position="1"/>
        <end position="35"/>
    </location>
</feature>
<dbReference type="EMBL" id="CADCUU010000068">
    <property type="protein sequence ID" value="CAA9391249.1"/>
    <property type="molecule type" value="Genomic_DNA"/>
</dbReference>
<organism evidence="2">
    <name type="scientific">uncultured Rubellimicrobium sp</name>
    <dbReference type="NCBI Taxonomy" id="543078"/>
    <lineage>
        <taxon>Bacteria</taxon>
        <taxon>Pseudomonadati</taxon>
        <taxon>Pseudomonadota</taxon>
        <taxon>Alphaproteobacteria</taxon>
        <taxon>Rhodobacterales</taxon>
        <taxon>Roseobacteraceae</taxon>
        <taxon>Rubellimicrobium</taxon>
        <taxon>environmental samples</taxon>
    </lineage>
</organism>
<sequence length="97" mass="9998">DPCAAARLAKRERRRHPCGGRPHPPDRGAGREKSPVGACRLWEGAAGGRALGRSRTPDLARAPVGGRADRGGHGRLCDGAAHGGSDRTGDAALPVHL</sequence>
<proteinExistence type="predicted"/>
<dbReference type="AlphaFoldDB" id="A0A6J4NL65"/>
<gene>
    <name evidence="2" type="ORF">AVDCRST_MAG15-458</name>
</gene>
<protein>
    <submittedName>
        <fullName evidence="2">Uncharacterized protein</fullName>
    </submittedName>
</protein>
<evidence type="ECO:0000256" key="1">
    <source>
        <dbReference type="SAM" id="MobiDB-lite"/>
    </source>
</evidence>
<reference evidence="2" key="1">
    <citation type="submission" date="2020-02" db="EMBL/GenBank/DDBJ databases">
        <authorList>
            <person name="Meier V. D."/>
        </authorList>
    </citation>
    <scope>NUCLEOTIDE SEQUENCE</scope>
    <source>
        <strain evidence="2">AVDCRST_MAG15</strain>
    </source>
</reference>
<feature type="compositionally biased region" description="Basic residues" evidence="1">
    <location>
        <begin position="8"/>
        <end position="18"/>
    </location>
</feature>
<name>A0A6J4NL65_9RHOB</name>